<organism evidence="4 5">
    <name type="scientific">Peromyscus maniculatus bairdii</name>
    <name type="common">Prairie deer mouse</name>
    <dbReference type="NCBI Taxonomy" id="230844"/>
    <lineage>
        <taxon>Eukaryota</taxon>
        <taxon>Metazoa</taxon>
        <taxon>Chordata</taxon>
        <taxon>Craniata</taxon>
        <taxon>Vertebrata</taxon>
        <taxon>Euteleostomi</taxon>
        <taxon>Mammalia</taxon>
        <taxon>Eutheria</taxon>
        <taxon>Euarchontoglires</taxon>
        <taxon>Glires</taxon>
        <taxon>Rodentia</taxon>
        <taxon>Myomorpha</taxon>
        <taxon>Muroidea</taxon>
        <taxon>Cricetidae</taxon>
        <taxon>Neotominae</taxon>
        <taxon>Peromyscus</taxon>
    </lineage>
</organism>
<dbReference type="RefSeq" id="XP_042120872.1">
    <property type="nucleotide sequence ID" value="XM_042264938.1"/>
</dbReference>
<evidence type="ECO:0000256" key="1">
    <source>
        <dbReference type="ARBA" id="ARBA00022729"/>
    </source>
</evidence>
<dbReference type="OrthoDB" id="9837583at2759"/>
<name>A0A8C8TAG9_PERMB</name>
<evidence type="ECO:0000259" key="3">
    <source>
        <dbReference type="SMART" id="SM00134"/>
    </source>
</evidence>
<dbReference type="RefSeq" id="XP_042120871.1">
    <property type="nucleotide sequence ID" value="XM_042264937.1"/>
</dbReference>
<dbReference type="CTD" id="2765"/>
<dbReference type="Gene3D" id="2.10.60.10">
    <property type="entry name" value="CD59"/>
    <property type="match status" value="1"/>
</dbReference>
<keyword evidence="1 2" id="KW-0732">Signal</keyword>
<reference evidence="4" key="2">
    <citation type="submission" date="2025-08" db="UniProtKB">
        <authorList>
            <consortium name="Ensembl"/>
        </authorList>
    </citation>
    <scope>IDENTIFICATION</scope>
</reference>
<protein>
    <recommendedName>
        <fullName evidence="3">UPAR/Ly6 domain-containing protein</fullName>
    </recommendedName>
</protein>
<reference evidence="4" key="3">
    <citation type="submission" date="2025-09" db="UniProtKB">
        <authorList>
            <consortium name="Ensembl"/>
        </authorList>
    </citation>
    <scope>IDENTIFICATION</scope>
</reference>
<dbReference type="RefSeq" id="XP_042120874.1">
    <property type="nucleotide sequence ID" value="XM_042264940.1"/>
</dbReference>
<evidence type="ECO:0000256" key="2">
    <source>
        <dbReference type="SAM" id="SignalP"/>
    </source>
</evidence>
<dbReference type="RefSeq" id="XP_042120873.1">
    <property type="nucleotide sequence ID" value="XM_042264939.1"/>
</dbReference>
<dbReference type="Pfam" id="PF00021">
    <property type="entry name" value="UPAR_LY6"/>
    <property type="match status" value="1"/>
</dbReference>
<feature type="signal peptide" evidence="2">
    <location>
        <begin position="1"/>
        <end position="18"/>
    </location>
</feature>
<evidence type="ECO:0000313" key="5">
    <source>
        <dbReference type="Proteomes" id="UP000694547"/>
    </source>
</evidence>
<dbReference type="PANTHER" id="PTHR15049:SF2">
    <property type="entry name" value="GLYCOSYL-PHOSPHATIDYLINOSITOL-ANCHORED MOLECULE-LIKE PROTEIN"/>
    <property type="match status" value="1"/>
</dbReference>
<feature type="chain" id="PRO_5034718756" description="UPAR/Ly6 domain-containing protein" evidence="2">
    <location>
        <begin position="19"/>
        <end position="170"/>
    </location>
</feature>
<dbReference type="SMART" id="SM00134">
    <property type="entry name" value="LU"/>
    <property type="match status" value="1"/>
</dbReference>
<dbReference type="InterPro" id="IPR052874">
    <property type="entry name" value="Sperm-ZP_regulatory"/>
</dbReference>
<dbReference type="InterPro" id="IPR045860">
    <property type="entry name" value="Snake_toxin-like_sf"/>
</dbReference>
<sequence>MMHPFFLIILLGLPWVHTTVNNTSGLGNSTSGLDMVIKPRQEFMCYLCAFTNTFLCPQEKTCSNNQRRCAVIAIRMDSRQLLVHKNCVDDCSFALVQPPPTPRKLPPTTYFYYTQCCSGHLCNEGGPSNIERDLSPPIVIEEGPIARAVCLGEFNLLLNLSLILSSIILT</sequence>
<gene>
    <name evidence="4" type="primary">Gml</name>
</gene>
<dbReference type="Ensembl" id="ENSPEMT00000011646.2">
    <property type="protein sequence ID" value="ENSPEMP00000007505.2"/>
    <property type="gene ID" value="ENSPEMG00000009436.2"/>
</dbReference>
<dbReference type="InterPro" id="IPR016054">
    <property type="entry name" value="LY6_UPA_recep-like"/>
</dbReference>
<dbReference type="Proteomes" id="UP000694547">
    <property type="component" value="Chromosome 20"/>
</dbReference>
<feature type="domain" description="UPAR/Ly6" evidence="3">
    <location>
        <begin position="43"/>
        <end position="135"/>
    </location>
</feature>
<evidence type="ECO:0000313" key="4">
    <source>
        <dbReference type="Ensembl" id="ENSPEMP00000007505.2"/>
    </source>
</evidence>
<proteinExistence type="predicted"/>
<dbReference type="SUPFAM" id="SSF57302">
    <property type="entry name" value="Snake toxin-like"/>
    <property type="match status" value="1"/>
</dbReference>
<accession>A0A8C8TAG9</accession>
<keyword evidence="5" id="KW-1185">Reference proteome</keyword>
<dbReference type="PANTHER" id="PTHR15049">
    <property type="entry name" value="GLYCOSYL-PHOSPHATIDYLINOSITOL-ANCHORED MOLECULE-LIKE PROTEIN-RELATED"/>
    <property type="match status" value="1"/>
</dbReference>
<dbReference type="AlphaFoldDB" id="A0A8C8TAG9"/>
<reference evidence="4 5" key="1">
    <citation type="submission" date="2018-10" db="EMBL/GenBank/DDBJ databases">
        <title>Improved assembly of the deer mouse Peromyscus maniculatus genome.</title>
        <authorList>
            <person name="Lassance J.-M."/>
            <person name="Hoekstra H.E."/>
        </authorList>
    </citation>
    <scope>NUCLEOTIDE SEQUENCE [LARGE SCALE GENOMIC DNA]</scope>
</reference>
<dbReference type="GeneTree" id="ENSGT00940000159966"/>